<organism evidence="11 12">
    <name type="scientific">Methanosarcina siciliae T4/M</name>
    <dbReference type="NCBI Taxonomy" id="1434120"/>
    <lineage>
        <taxon>Archaea</taxon>
        <taxon>Methanobacteriati</taxon>
        <taxon>Methanobacteriota</taxon>
        <taxon>Stenosarchaea group</taxon>
        <taxon>Methanomicrobia</taxon>
        <taxon>Methanosarcinales</taxon>
        <taxon>Methanosarcinaceae</taxon>
        <taxon>Methanosarcina</taxon>
    </lineage>
</organism>
<dbReference type="GO" id="GO:0006430">
    <property type="term" value="P:lysyl-tRNA aminoacylation"/>
    <property type="evidence" value="ECO:0007669"/>
    <property type="project" value="UniProtKB-UniRule"/>
</dbReference>
<evidence type="ECO:0000313" key="12">
    <source>
        <dbReference type="Proteomes" id="UP000033111"/>
    </source>
</evidence>
<keyword evidence="4 10" id="KW-0436">Ligase</keyword>
<dbReference type="InterPro" id="IPR008925">
    <property type="entry name" value="aa_tRNA-synth_I_cd-bd_sf"/>
</dbReference>
<comment type="similarity">
    <text evidence="2 10">Belongs to the class-I aminoacyl-tRNA synthetase family.</text>
</comment>
<comment type="catalytic activity">
    <reaction evidence="9 10">
        <text>tRNA(Lys) + L-lysine + ATP = L-lysyl-tRNA(Lys) + AMP + diphosphate</text>
        <dbReference type="Rhea" id="RHEA:20792"/>
        <dbReference type="Rhea" id="RHEA-COMP:9696"/>
        <dbReference type="Rhea" id="RHEA-COMP:9697"/>
        <dbReference type="ChEBI" id="CHEBI:30616"/>
        <dbReference type="ChEBI" id="CHEBI:32551"/>
        <dbReference type="ChEBI" id="CHEBI:33019"/>
        <dbReference type="ChEBI" id="CHEBI:78442"/>
        <dbReference type="ChEBI" id="CHEBI:78529"/>
        <dbReference type="ChEBI" id="CHEBI:456215"/>
        <dbReference type="EC" id="6.1.1.6"/>
    </reaction>
</comment>
<dbReference type="KEGG" id="msw:MSSIT_0458"/>
<evidence type="ECO:0000256" key="8">
    <source>
        <dbReference type="ARBA" id="ARBA00023146"/>
    </source>
</evidence>
<accession>A0A0E3P1A2</accession>
<dbReference type="Pfam" id="PF01921">
    <property type="entry name" value="tRNA-synt_1f"/>
    <property type="match status" value="1"/>
</dbReference>
<keyword evidence="3 10" id="KW-0963">Cytoplasm</keyword>
<reference evidence="11 12" key="1">
    <citation type="submission" date="2014-07" db="EMBL/GenBank/DDBJ databases">
        <title>Methanogenic archaea and the global carbon cycle.</title>
        <authorList>
            <person name="Henriksen J.R."/>
            <person name="Luke J."/>
            <person name="Reinhart S."/>
            <person name="Benedict M.N."/>
            <person name="Youngblut N.D."/>
            <person name="Metcalf M.E."/>
            <person name="Whitaker R.J."/>
            <person name="Metcalf W.W."/>
        </authorList>
    </citation>
    <scope>NUCLEOTIDE SEQUENCE [LARGE SCALE GENOMIC DNA]</scope>
    <source>
        <strain evidence="11 12">T4/M</strain>
    </source>
</reference>
<dbReference type="PATRIC" id="fig|1434120.4.peg.593"/>
<dbReference type="EC" id="6.1.1.6" evidence="10"/>
<dbReference type="Gene3D" id="1.10.10.350">
    <property type="match status" value="1"/>
</dbReference>
<dbReference type="Gene3D" id="1.10.10.770">
    <property type="match status" value="1"/>
</dbReference>
<evidence type="ECO:0000313" key="11">
    <source>
        <dbReference type="EMBL" id="AKB27177.1"/>
    </source>
</evidence>
<dbReference type="SUPFAM" id="SSF48163">
    <property type="entry name" value="An anticodon-binding domain of class I aminoacyl-tRNA synthetases"/>
    <property type="match status" value="1"/>
</dbReference>
<dbReference type="PROSITE" id="PS00178">
    <property type="entry name" value="AA_TRNA_LIGASE_I"/>
    <property type="match status" value="1"/>
</dbReference>
<feature type="short sequence motif" description="'HIGH' region" evidence="10">
    <location>
        <begin position="30"/>
        <end position="38"/>
    </location>
</feature>
<sequence>MADTIHWADVIAEDVLNKSGKHLVATGITPSGHIHIGNMREVVTADAAYRALLDRGADARFIYIADNFDPLRKVYPFLPESYAEHVGKPISDVPCPCGECANYAEHFLKPFLEALRRLGINPEVLRADEMYRAGLYTEAIKTALAKRDEIAKILEDVSGKTVAEDWSPFNPRCNECGKITSTKVTGFDLEAETVDYVCACGHSGTVPMAGGGKLTWRVDWPARWAVLGVTVEPFGKDHASRGGSYDTGKRIVREIYGHEPPFPIVYEWIMLGKQGAMSSSTGVVVSISDMLEVVPPEVLRYLIIRTKPEKHIQFDPGQPLLNLVDEYERLRDKSRENAPSLGDFEKRIYELSRATGICHPDIPFKQMVTIYQVARGDFEQVLKIVKRSGFSIEDEKCIRELADNVSRWLELYAPPFARFSVKEKVPVQTATLSELQKAFLGAFADLIETKGEISGEEYHMLVYSAKDEGSELNRLIAQKINVPVSQVEPKDLFKAIYTSILGQSSGPKAGWFLSSFEKDFLITRFREASTYSPEKTGE</sequence>
<dbReference type="GO" id="GO:0005524">
    <property type="term" value="F:ATP binding"/>
    <property type="evidence" value="ECO:0007669"/>
    <property type="project" value="UniProtKB-UniRule"/>
</dbReference>
<dbReference type="AlphaFoldDB" id="A0A0E3P1A2"/>
<dbReference type="NCBIfam" id="TIGR00467">
    <property type="entry name" value="lysS_arch"/>
    <property type="match status" value="1"/>
</dbReference>
<keyword evidence="6 10" id="KW-0067">ATP-binding</keyword>
<keyword evidence="8 10" id="KW-0030">Aminoacyl-tRNA synthetase</keyword>
<dbReference type="Proteomes" id="UP000033111">
    <property type="component" value="Chromosome"/>
</dbReference>
<evidence type="ECO:0000256" key="2">
    <source>
        <dbReference type="ARBA" id="ARBA00005594"/>
    </source>
</evidence>
<dbReference type="RefSeq" id="WP_048169693.1">
    <property type="nucleotide sequence ID" value="NZ_CP009506.1"/>
</dbReference>
<dbReference type="HAMAP" id="MF_00177">
    <property type="entry name" value="Lys_tRNA_synth_class1"/>
    <property type="match status" value="1"/>
</dbReference>
<evidence type="ECO:0000256" key="7">
    <source>
        <dbReference type="ARBA" id="ARBA00022917"/>
    </source>
</evidence>
<protein>
    <recommendedName>
        <fullName evidence="10">Lysine--tRNA ligase</fullName>
        <ecNumber evidence="10">6.1.1.6</ecNumber>
    </recommendedName>
    <alternativeName>
        <fullName evidence="10">Lysyl-tRNA synthetase</fullName>
        <shortName evidence="10">LysRS</shortName>
    </alternativeName>
</protein>
<evidence type="ECO:0000256" key="5">
    <source>
        <dbReference type="ARBA" id="ARBA00022741"/>
    </source>
</evidence>
<dbReference type="GO" id="GO:0000049">
    <property type="term" value="F:tRNA binding"/>
    <property type="evidence" value="ECO:0007669"/>
    <property type="project" value="InterPro"/>
</dbReference>
<dbReference type="GO" id="GO:0004824">
    <property type="term" value="F:lysine-tRNA ligase activity"/>
    <property type="evidence" value="ECO:0007669"/>
    <property type="project" value="UniProtKB-UniRule"/>
</dbReference>
<name>A0A0E3P1A2_9EURY</name>
<dbReference type="GeneID" id="41604395"/>
<dbReference type="InterPro" id="IPR002904">
    <property type="entry name" value="Lys-tRNA-ligase"/>
</dbReference>
<dbReference type="InterPro" id="IPR042078">
    <property type="entry name" value="Lys-tRNA-ligase_SC_fold"/>
</dbReference>
<comment type="caution">
    <text evidence="10">Lacks conserved residue(s) required for the propagation of feature annotation.</text>
</comment>
<dbReference type="InterPro" id="IPR001412">
    <property type="entry name" value="aa-tRNA-synth_I_CS"/>
</dbReference>
<dbReference type="Gene3D" id="6.10.20.10">
    <property type="entry name" value="Lysine tRNA ligase, stem contact fold domain"/>
    <property type="match status" value="1"/>
</dbReference>
<dbReference type="PANTHER" id="PTHR37940">
    <property type="entry name" value="LYSINE--TRNA LIGASE"/>
    <property type="match status" value="1"/>
</dbReference>
<feature type="short sequence motif" description="'KMSKS' region" evidence="10">
    <location>
        <begin position="276"/>
        <end position="280"/>
    </location>
</feature>
<keyword evidence="7 10" id="KW-0648">Protein biosynthesis</keyword>
<dbReference type="EMBL" id="CP009506">
    <property type="protein sequence ID" value="AKB27177.1"/>
    <property type="molecule type" value="Genomic_DNA"/>
</dbReference>
<dbReference type="InterPro" id="IPR014729">
    <property type="entry name" value="Rossmann-like_a/b/a_fold"/>
</dbReference>
<dbReference type="SUPFAM" id="SSF52374">
    <property type="entry name" value="Nucleotidylyl transferase"/>
    <property type="match status" value="1"/>
</dbReference>
<evidence type="ECO:0000256" key="1">
    <source>
        <dbReference type="ARBA" id="ARBA00004496"/>
    </source>
</evidence>
<evidence type="ECO:0000256" key="10">
    <source>
        <dbReference type="HAMAP-Rule" id="MF_00177"/>
    </source>
</evidence>
<dbReference type="GeneID" id="24859221"/>
<evidence type="ECO:0000256" key="4">
    <source>
        <dbReference type="ARBA" id="ARBA00022598"/>
    </source>
</evidence>
<evidence type="ECO:0000256" key="6">
    <source>
        <dbReference type="ARBA" id="ARBA00022840"/>
    </source>
</evidence>
<evidence type="ECO:0000256" key="3">
    <source>
        <dbReference type="ARBA" id="ARBA00022490"/>
    </source>
</evidence>
<dbReference type="PANTHER" id="PTHR37940:SF1">
    <property type="entry name" value="LYSINE--TRNA LIGASE"/>
    <property type="match status" value="1"/>
</dbReference>
<dbReference type="InterPro" id="IPR020751">
    <property type="entry name" value="aa-tRNA-synth_I_codon-bd_sub2"/>
</dbReference>
<evidence type="ECO:0000256" key="9">
    <source>
        <dbReference type="ARBA" id="ARBA00048573"/>
    </source>
</evidence>
<dbReference type="OrthoDB" id="6838at2157"/>
<dbReference type="Gene3D" id="3.40.50.620">
    <property type="entry name" value="HUPs"/>
    <property type="match status" value="2"/>
</dbReference>
<dbReference type="CDD" id="cd00674">
    <property type="entry name" value="LysRS_core_class_I"/>
    <property type="match status" value="1"/>
</dbReference>
<keyword evidence="12" id="KW-1185">Reference proteome</keyword>
<dbReference type="GO" id="GO:0005737">
    <property type="term" value="C:cytoplasm"/>
    <property type="evidence" value="ECO:0007669"/>
    <property type="project" value="UniProtKB-SubCell"/>
</dbReference>
<gene>
    <name evidence="10" type="primary">lysS</name>
    <name evidence="11" type="ORF">MSSIT_0458</name>
</gene>
<keyword evidence="5 10" id="KW-0547">Nucleotide-binding</keyword>
<dbReference type="HOGENOM" id="CLU_025562_1_0_2"/>
<proteinExistence type="inferred from homology"/>
<comment type="subcellular location">
    <subcellularLocation>
        <location evidence="1 10">Cytoplasm</location>
    </subcellularLocation>
</comment>